<gene>
    <name evidence="1" type="ORF">OWV82_012198</name>
</gene>
<sequence>MQQHREIYKAIDAAAAKNKKTKKSTLASVTETPLNHSIPTDVVTDILSFLPVKSLLRFRCLSKEWRDLIEDRRFIQMHMYRGGNRIIKSKVGEPCDFDIDETFKVLFEDNRGLLVLRNKVNQSYHIRNPATRQMFDLPTPSFNSFLMFMFQDQYTGLYKVFSVYTYRKNICSGGCEILTVGIDDHWRPLEASEHLHDFGETTEMFYVSTPSNGAIHIVRIREQKLIKAVWINLKNECATVISTLPQGFFSDSDKLSPFCWEGKLSFYTVVNMELHVLVLEDYMKQRFSESKIVIPALTFMDEDEKIINVNIKPQFARDGMVIFVLNDEEIIAYDYIERRIIKNLDMKEYEEMYVGECLTSFNGMRAENQQEKQLENPKNRQRRRKRTQKGQKSKFETSSPLFQYAFLFLVGEATPIARIHRMVEVGGATSMGQIPRTVAVGEATSMGQIPRRVEVGEAVAIVAIAAMAMDGGGTMTIHALLMLQQPLHQYYRPALG</sequence>
<keyword evidence="2" id="KW-1185">Reference proteome</keyword>
<dbReference type="Proteomes" id="UP001164539">
    <property type="component" value="Chromosome 6"/>
</dbReference>
<protein>
    <submittedName>
        <fullName evidence="1">F-box protein</fullName>
    </submittedName>
</protein>
<evidence type="ECO:0000313" key="2">
    <source>
        <dbReference type="Proteomes" id="UP001164539"/>
    </source>
</evidence>
<comment type="caution">
    <text evidence="1">The sequence shown here is derived from an EMBL/GenBank/DDBJ whole genome shotgun (WGS) entry which is preliminary data.</text>
</comment>
<organism evidence="1 2">
    <name type="scientific">Melia azedarach</name>
    <name type="common">Chinaberry tree</name>
    <dbReference type="NCBI Taxonomy" id="155640"/>
    <lineage>
        <taxon>Eukaryota</taxon>
        <taxon>Viridiplantae</taxon>
        <taxon>Streptophyta</taxon>
        <taxon>Embryophyta</taxon>
        <taxon>Tracheophyta</taxon>
        <taxon>Spermatophyta</taxon>
        <taxon>Magnoliopsida</taxon>
        <taxon>eudicotyledons</taxon>
        <taxon>Gunneridae</taxon>
        <taxon>Pentapetalae</taxon>
        <taxon>rosids</taxon>
        <taxon>malvids</taxon>
        <taxon>Sapindales</taxon>
        <taxon>Meliaceae</taxon>
        <taxon>Melia</taxon>
    </lineage>
</organism>
<reference evidence="1 2" key="1">
    <citation type="journal article" date="2023" name="Science">
        <title>Complex scaffold remodeling in plant triterpene biosynthesis.</title>
        <authorList>
            <person name="De La Pena R."/>
            <person name="Hodgson H."/>
            <person name="Liu J.C."/>
            <person name="Stephenson M.J."/>
            <person name="Martin A.C."/>
            <person name="Owen C."/>
            <person name="Harkess A."/>
            <person name="Leebens-Mack J."/>
            <person name="Jimenez L.E."/>
            <person name="Osbourn A."/>
            <person name="Sattely E.S."/>
        </authorList>
    </citation>
    <scope>NUCLEOTIDE SEQUENCE [LARGE SCALE GENOMIC DNA]</scope>
    <source>
        <strain evidence="2">cv. JPN11</strain>
        <tissue evidence="1">Leaf</tissue>
    </source>
</reference>
<dbReference type="EMBL" id="CM051399">
    <property type="protein sequence ID" value="KAJ4717288.1"/>
    <property type="molecule type" value="Genomic_DNA"/>
</dbReference>
<name>A0ACC1Y119_MELAZ</name>
<evidence type="ECO:0000313" key="1">
    <source>
        <dbReference type="EMBL" id="KAJ4717288.1"/>
    </source>
</evidence>
<accession>A0ACC1Y119</accession>
<proteinExistence type="predicted"/>